<evidence type="ECO:0008006" key="3">
    <source>
        <dbReference type="Google" id="ProtNLM"/>
    </source>
</evidence>
<keyword evidence="2" id="KW-1185">Reference proteome</keyword>
<protein>
    <recommendedName>
        <fullName evidence="3">F-box domain-containing protein</fullName>
    </recommendedName>
</protein>
<dbReference type="AlphaFoldDB" id="A0A9P9GJ45"/>
<organism evidence="1 2">
    <name type="scientific">Fusarium solani</name>
    <name type="common">Filamentous fungus</name>
    <dbReference type="NCBI Taxonomy" id="169388"/>
    <lineage>
        <taxon>Eukaryota</taxon>
        <taxon>Fungi</taxon>
        <taxon>Dikarya</taxon>
        <taxon>Ascomycota</taxon>
        <taxon>Pezizomycotina</taxon>
        <taxon>Sordariomycetes</taxon>
        <taxon>Hypocreomycetidae</taxon>
        <taxon>Hypocreales</taxon>
        <taxon>Nectriaceae</taxon>
        <taxon>Fusarium</taxon>
        <taxon>Fusarium solani species complex</taxon>
    </lineage>
</organism>
<comment type="caution">
    <text evidence="1">The sequence shown here is derived from an EMBL/GenBank/DDBJ whole genome shotgun (WGS) entry which is preliminary data.</text>
</comment>
<evidence type="ECO:0000313" key="1">
    <source>
        <dbReference type="EMBL" id="KAH7239648.1"/>
    </source>
</evidence>
<proteinExistence type="predicted"/>
<name>A0A9P9GJ45_FUSSL</name>
<dbReference type="OrthoDB" id="5427059at2759"/>
<reference evidence="1" key="1">
    <citation type="journal article" date="2021" name="Nat. Commun.">
        <title>Genetic determinants of endophytism in the Arabidopsis root mycobiome.</title>
        <authorList>
            <person name="Mesny F."/>
            <person name="Miyauchi S."/>
            <person name="Thiergart T."/>
            <person name="Pickel B."/>
            <person name="Atanasova L."/>
            <person name="Karlsson M."/>
            <person name="Huettel B."/>
            <person name="Barry K.W."/>
            <person name="Haridas S."/>
            <person name="Chen C."/>
            <person name="Bauer D."/>
            <person name="Andreopoulos W."/>
            <person name="Pangilinan J."/>
            <person name="LaButti K."/>
            <person name="Riley R."/>
            <person name="Lipzen A."/>
            <person name="Clum A."/>
            <person name="Drula E."/>
            <person name="Henrissat B."/>
            <person name="Kohler A."/>
            <person name="Grigoriev I.V."/>
            <person name="Martin F.M."/>
            <person name="Hacquard S."/>
        </authorList>
    </citation>
    <scope>NUCLEOTIDE SEQUENCE</scope>
    <source>
        <strain evidence="1">FSSC 5 MPI-SDFR-AT-0091</strain>
    </source>
</reference>
<dbReference type="Proteomes" id="UP000736672">
    <property type="component" value="Unassembled WGS sequence"/>
</dbReference>
<accession>A0A9P9GJ45</accession>
<evidence type="ECO:0000313" key="2">
    <source>
        <dbReference type="Proteomes" id="UP000736672"/>
    </source>
</evidence>
<sequence length="477" mass="55461">MTPPLQRLPLHIVAEILGHLDTIQELGPPIFSHRIFHDALYDNLHAIARRILTRQVPDGILSYSLILLETTQIDVMDQNAVDPLITRLENIDPSPSLVHLSLAEYAFISQNQAAVKWMSQDMADELIPAINEVGLAHPKTLSNNETFRMYRAFVRYQIMCNLFCHRPRRHRREVTAQMSNFCRTSSQWVNDQLLTVYTYLERQVSFAFDQIAAHNVEWAGVPIEWGQFFEHCDRIQRLLCRGLPFLCSIARSKTYDERLKVLKLKIVRSNARVPDPPCNLISILLWCPRQAGDVQVNTWGVRRRGPPVSSYTAKELEEEVCASDGPQDSTDSSSFRMWLAHHSKRTHTVFLDRMQSTFAYTMWDHADLSVEQLEEICTNIAGCRDYFKRYGHDCMGKDLRLAERRKKDIYNAGGRGYWPKGGLDDFSGITNIRDRRREQLIQKWKRTTENGEDEDPLDLFAEVWYGRKLTWPQRPRR</sequence>
<dbReference type="EMBL" id="JAGTJS010000021">
    <property type="protein sequence ID" value="KAH7239648.1"/>
    <property type="molecule type" value="Genomic_DNA"/>
</dbReference>
<gene>
    <name evidence="1" type="ORF">B0J15DRAFT_502616</name>
</gene>